<evidence type="ECO:0000313" key="4">
    <source>
        <dbReference type="Proteomes" id="UP000679992"/>
    </source>
</evidence>
<dbReference type="Pfam" id="PF10022">
    <property type="entry name" value="DUF2264"/>
    <property type="match status" value="1"/>
</dbReference>
<evidence type="ECO:0000259" key="2">
    <source>
        <dbReference type="Pfam" id="PF20938"/>
    </source>
</evidence>
<feature type="domain" description="DUF2264" evidence="1">
    <location>
        <begin position="16"/>
        <end position="358"/>
    </location>
</feature>
<dbReference type="Pfam" id="PF20938">
    <property type="entry name" value="DUF2264_C"/>
    <property type="match status" value="1"/>
</dbReference>
<dbReference type="Proteomes" id="UP000679992">
    <property type="component" value="Unassembled WGS sequence"/>
</dbReference>
<feature type="domain" description="DUF2264" evidence="2">
    <location>
        <begin position="370"/>
        <end position="586"/>
    </location>
</feature>
<dbReference type="InterPro" id="IPR049349">
    <property type="entry name" value="DUF2264_N"/>
</dbReference>
<dbReference type="PANTHER" id="PTHR35339">
    <property type="entry name" value="LINALOOL DEHYDRATASE_ISOMERASE DOMAIN-CONTAINING PROTEIN"/>
    <property type="match status" value="1"/>
</dbReference>
<proteinExistence type="predicted"/>
<dbReference type="PANTHER" id="PTHR35339:SF4">
    <property type="entry name" value="LINALOOL DEHYDRATASE_ISOMERASE DOMAIN-CONTAINING PROTEIN"/>
    <property type="match status" value="1"/>
</dbReference>
<dbReference type="InterPro" id="IPR049237">
    <property type="entry name" value="DUF2264_C"/>
</dbReference>
<dbReference type="RefSeq" id="WP_213654704.1">
    <property type="nucleotide sequence ID" value="NZ_BOSL01000005.1"/>
</dbReference>
<dbReference type="EMBL" id="BOSL01000005">
    <property type="protein sequence ID" value="GIP53048.1"/>
    <property type="molecule type" value="Genomic_DNA"/>
</dbReference>
<dbReference type="PIRSF" id="PIRSF014753">
    <property type="entry name" value="UCP014753"/>
    <property type="match status" value="1"/>
</dbReference>
<comment type="caution">
    <text evidence="3">The sequence shown here is derived from an EMBL/GenBank/DDBJ whole genome shotgun (WGS) entry which is preliminary data.</text>
</comment>
<keyword evidence="4" id="KW-1185">Reference proteome</keyword>
<protein>
    <recommendedName>
        <fullName evidence="5">DUF2264 domain-containing protein</fullName>
    </recommendedName>
</protein>
<evidence type="ECO:0000313" key="3">
    <source>
        <dbReference type="EMBL" id="GIP53048.1"/>
    </source>
</evidence>
<sequence length="631" mass="71171">MERKNKAISGLRFDSKADLQAVVHETLKPLESHFTAGRAGLKLGNTAAIHNEAIALMEAFARPLWGLVPHACGGGESDLWPLFLEGIIHGTDPAHEEYWGDFHTKDQRMVEQAILGLGLALAPHKLWDPLSEQQKQHLYTWLNQINLVDHSNPNNWLMFTVLVNVGFKKAGLPFDQAIMDEYLELIDTYYLDDGWYSDGITDQRDYYIPFAMHYYTLIYAQLMKEDDPERARIYRERASKFAQSFIYWFAEDGSSLPFGRSLTYRFAQASFWSALVYAGVEPFSLGVMKGIILRHLRWWFEQPIFMSDGLLSIGYAYPNLLMSESYNAPGSPYWAYKTFLILALPEEHPFWSAEEEPLPSLQPVVAQPCARMVLCRPEGDGHVTALASGQMANFEMAHSAAKYSKFAYSSRFGFSVPKGYFGLGEGAHDSTLALCERDGHYRVRRFCEEFQIEDTFVYSRWLPWKDVEVRTWLVPAGLWHVRIHRIVTARLLDAAEGGFAIGRPADFSIAEETAVNVSTGNSFISLPWGISGISGLEGFAEAVIIFPEANTNLLKPRTLIPTLTAQLDPGEHWLVSAVFGAAHTEANTKLLSCPPQVKRDAEGRWIVTSADAKQEFARLDVLNFIRQGDEC</sequence>
<accession>A0ABQ4MAU5</accession>
<reference evidence="3 4" key="1">
    <citation type="submission" date="2021-03" db="EMBL/GenBank/DDBJ databases">
        <title>Antimicrobial resistance genes in bacteria isolated from Japanese honey, and their potential for conferring macrolide and lincosamide resistance in the American foulbrood pathogen Paenibacillus larvae.</title>
        <authorList>
            <person name="Okamoto M."/>
            <person name="Kumagai M."/>
            <person name="Kanamori H."/>
            <person name="Takamatsu D."/>
        </authorList>
    </citation>
    <scope>NUCLEOTIDE SEQUENCE [LARGE SCALE GENOMIC DNA]</scope>
    <source>
        <strain evidence="3 4">J42TS3</strain>
    </source>
</reference>
<gene>
    <name evidence="3" type="ORF">J42TS3_20830</name>
</gene>
<dbReference type="InterPro" id="IPR016624">
    <property type="entry name" value="UCP014753"/>
</dbReference>
<evidence type="ECO:0000259" key="1">
    <source>
        <dbReference type="Pfam" id="PF10022"/>
    </source>
</evidence>
<organism evidence="3 4">
    <name type="scientific">Paenibacillus vini</name>
    <dbReference type="NCBI Taxonomy" id="1476024"/>
    <lineage>
        <taxon>Bacteria</taxon>
        <taxon>Bacillati</taxon>
        <taxon>Bacillota</taxon>
        <taxon>Bacilli</taxon>
        <taxon>Bacillales</taxon>
        <taxon>Paenibacillaceae</taxon>
        <taxon>Paenibacillus</taxon>
    </lineage>
</organism>
<evidence type="ECO:0008006" key="5">
    <source>
        <dbReference type="Google" id="ProtNLM"/>
    </source>
</evidence>
<name>A0ABQ4MAU5_9BACL</name>